<organism evidence="2 3">
    <name type="scientific">candidate division WOR-1 bacterium RIFOXYC2_FULL_46_14</name>
    <dbReference type="NCBI Taxonomy" id="1802587"/>
    <lineage>
        <taxon>Bacteria</taxon>
        <taxon>Bacillati</taxon>
        <taxon>Saganbacteria</taxon>
    </lineage>
</organism>
<accession>A0A1F4U6W8</accession>
<comment type="caution">
    <text evidence="2">The sequence shown here is derived from an EMBL/GenBank/DDBJ whole genome shotgun (WGS) entry which is preliminary data.</text>
</comment>
<evidence type="ECO:0000313" key="2">
    <source>
        <dbReference type="EMBL" id="OGC40704.1"/>
    </source>
</evidence>
<feature type="transmembrane region" description="Helical" evidence="1">
    <location>
        <begin position="30"/>
        <end position="53"/>
    </location>
</feature>
<gene>
    <name evidence="2" type="ORF">A2438_00170</name>
</gene>
<proteinExistence type="predicted"/>
<protein>
    <recommendedName>
        <fullName evidence="4">Rod shape-determining protein MreD</fullName>
    </recommendedName>
</protein>
<keyword evidence="1" id="KW-0812">Transmembrane</keyword>
<feature type="transmembrane region" description="Helical" evidence="1">
    <location>
        <begin position="122"/>
        <end position="144"/>
    </location>
</feature>
<evidence type="ECO:0008006" key="4">
    <source>
        <dbReference type="Google" id="ProtNLM"/>
    </source>
</evidence>
<feature type="transmembrane region" description="Helical" evidence="1">
    <location>
        <begin position="6"/>
        <end position="23"/>
    </location>
</feature>
<evidence type="ECO:0000256" key="1">
    <source>
        <dbReference type="SAM" id="Phobius"/>
    </source>
</evidence>
<dbReference type="EMBL" id="MEUJ01000002">
    <property type="protein sequence ID" value="OGC40704.1"/>
    <property type="molecule type" value="Genomic_DNA"/>
</dbReference>
<dbReference type="AlphaFoldDB" id="A0A1F4U6W8"/>
<keyword evidence="1" id="KW-0472">Membrane</keyword>
<dbReference type="Proteomes" id="UP000179242">
    <property type="component" value="Unassembled WGS sequence"/>
</dbReference>
<keyword evidence="1" id="KW-1133">Transmembrane helix</keyword>
<sequence length="155" mass="17651">MKKTIKFLLFIALLVFIENIWPFRIRPDLFLLLAVTFSIHASAEGGVAFAFAVGFVEDILFSVSFLNTLTKTVIAAVITFIKDKLILEFERLSYVFVVIFSPLTVVLKTFFRIIFLHEVIPAAGFLSVLIFTTLLNLILLPVFLQLVKRFNLYGE</sequence>
<evidence type="ECO:0000313" key="3">
    <source>
        <dbReference type="Proteomes" id="UP000179242"/>
    </source>
</evidence>
<feature type="transmembrane region" description="Helical" evidence="1">
    <location>
        <begin position="59"/>
        <end position="81"/>
    </location>
</feature>
<feature type="transmembrane region" description="Helical" evidence="1">
    <location>
        <begin position="93"/>
        <end position="116"/>
    </location>
</feature>
<name>A0A1F4U6W8_UNCSA</name>
<reference evidence="2 3" key="1">
    <citation type="journal article" date="2016" name="Nat. Commun.">
        <title>Thousands of microbial genomes shed light on interconnected biogeochemical processes in an aquifer system.</title>
        <authorList>
            <person name="Anantharaman K."/>
            <person name="Brown C.T."/>
            <person name="Hug L.A."/>
            <person name="Sharon I."/>
            <person name="Castelle C.J."/>
            <person name="Probst A.J."/>
            <person name="Thomas B.C."/>
            <person name="Singh A."/>
            <person name="Wilkins M.J."/>
            <person name="Karaoz U."/>
            <person name="Brodie E.L."/>
            <person name="Williams K.H."/>
            <person name="Hubbard S.S."/>
            <person name="Banfield J.F."/>
        </authorList>
    </citation>
    <scope>NUCLEOTIDE SEQUENCE [LARGE SCALE GENOMIC DNA]</scope>
</reference>